<keyword evidence="1" id="KW-0812">Transmembrane</keyword>
<dbReference type="RefSeq" id="YP_008004010.1">
    <property type="nucleotide sequence ID" value="NC_021247.1"/>
</dbReference>
<dbReference type="OrthoDB" id="2209at10239"/>
<dbReference type="GeneID" id="15614116"/>
<dbReference type="KEGG" id="vg:15614116"/>
<dbReference type="EMBL" id="HF679131">
    <property type="protein sequence ID" value="CCU55508.1"/>
    <property type="molecule type" value="Genomic_DNA"/>
</dbReference>
<gene>
    <name evidence="2" type="ORF">AHEV_187</name>
</gene>
<protein>
    <submittedName>
        <fullName evidence="2">P4a</fullName>
    </submittedName>
</protein>
<dbReference type="Proteomes" id="UP000792575">
    <property type="component" value="Genome"/>
</dbReference>
<organism evidence="2 3">
    <name type="scientific">Adoxophyes honmai entomopoxvirus 'L'</name>
    <dbReference type="NCBI Taxonomy" id="1293540"/>
    <lineage>
        <taxon>Viruses</taxon>
        <taxon>Varidnaviria</taxon>
        <taxon>Bamfordvirae</taxon>
        <taxon>Nucleocytoviricota</taxon>
        <taxon>Pokkesviricetes</taxon>
        <taxon>Chitovirales</taxon>
        <taxon>Poxviridae</taxon>
        <taxon>Entomopoxvirinae</taxon>
        <taxon>Betaentomopoxvirus</taxon>
        <taxon>Betaentomopoxvirus ahonmai</taxon>
    </lineage>
</organism>
<keyword evidence="3" id="KW-1185">Reference proteome</keyword>
<keyword evidence="1" id="KW-0472">Membrane</keyword>
<reference evidence="2" key="1">
    <citation type="journal article" date="2013" name="J. Virol.">
        <title>New Insights into the Evolution of Entomopoxvirinae from the Complete Genome Sequences of Four Entomopoxviruses Infecting Adoxophyes honmai, Choristoneura biennis, Choristoneura rosaceana, and Mythimna separata.</title>
        <authorList>
            <person name="Theze J."/>
            <person name="Takatsuka J."/>
            <person name="Li Z."/>
            <person name="Gallais J."/>
            <person name="Doucet D."/>
            <person name="Arif B."/>
            <person name="Nakai M."/>
            <person name="Herniou E.A."/>
        </authorList>
    </citation>
    <scope>NUCLEOTIDE SEQUENCE</scope>
    <source>
        <strain evidence="2">Tokyo</strain>
    </source>
</reference>
<name>A0A916KP89_9POXV</name>
<feature type="transmembrane region" description="Helical" evidence="1">
    <location>
        <begin position="338"/>
        <end position="356"/>
    </location>
</feature>
<sequence>MRINRENYMNHFTDFIIHNLPYRNLINTMGNAVIINNESVDIDNLFNCIYYHPLDLLLLKNINNMDKKNEYVKQFANNLYMRYPYNEMDFIKNNIKYDDKIYSNITELNYFPEFTSDFLKYRLSHDESDSEIRGGRIALLSGTPNNNYGYILSQYDPASEYIWKIFNYYFNINNEDCYDFYTQYIPFIKYFMNLYYSYANDNNINTPTIFNSNNNNDTANILDNFYKKLSYYNTSSSRYDNIDKNDAFYSYLKSNTYNEEINKYSEIIQSIFENIFLYNITNTSLSELIDIISNDSDGKIISMFYCKYLSEPEYLYIIRSIYIIENIQHKKNTEKNNIYVTNAMVAILFFIIFAYYKDYIPPTNPADTHKKFTNLLIKYFSTSNVQIKLSILDEIINYLNLELNSINAAGDLSNDILNNSVDVYINNVTQHLLTILLSPENQIIVSRMNRELAQKTHLTLIISKLENIRTIVRKSSEDQTIQYNNNDNNIPFKVYNIKITNYNTYEAFKSKYINNNNIKLDVRFLINKNLDILNNDDTLIYDKDIKINYKVFISLLPTIYYVIFSKQKRNVDIYTYTQTLPNNDEENIPIIQTKRVPRVRFNFEPYYRETTYQTISMPQNVITTNPEKSLCDTLFWDGINIDDFNKFPLYVKTIIMDSCLLLGIQTYESTTRCVIYQDIAYDNTISKICIIPYPYTSSRTMYDVFKQVSNKINANNASPNYNIGNVYRRNIGLNNAGNNIFINRLASSKDVKDLINNYVLLTETHGGNADIILPPNQEMYFAIVLLDLLGFSPTLTKLNTSTGNNFYIQTNRQLSGRNLIALLSVDYKNLAMSRESADYILRILTPIMEYLIYLVNKYKTNPTNISAGSCNSGEEFCIPVDLNPLDRLNKMDISFIDTDNILDIMNKDIFNLDNDVFKHIIVNDNYGGDIVDVIYDNIPQSIYMKTDVIDKIYDKIFAGAYSINDILDTAFTEDNSMEIDSNLTKDLIIKLKKLLNKTNNANLEDNANILKSHILSSINNVFNRYSCSERIPIQYLINIRTLLKQYSNENIPITPEVKEDIKNTITSIYKNTKKIITTITVLSAGIDLVKAYKRANIDISDTVIDENFIKKLCELCKESFYKYNRNNDTVYKNILKDVFNLTNINEYEIDNELC</sequence>
<proteinExistence type="predicted"/>
<accession>A0A916KP89</accession>
<evidence type="ECO:0000256" key="1">
    <source>
        <dbReference type="SAM" id="Phobius"/>
    </source>
</evidence>
<keyword evidence="1" id="KW-1133">Transmembrane helix</keyword>
<evidence type="ECO:0000313" key="2">
    <source>
        <dbReference type="EMBL" id="CCU55508.1"/>
    </source>
</evidence>
<evidence type="ECO:0000313" key="3">
    <source>
        <dbReference type="Proteomes" id="UP000792575"/>
    </source>
</evidence>